<dbReference type="InterPro" id="IPR018511">
    <property type="entry name" value="Hemolysin-typ_Ca-bd_CS"/>
</dbReference>
<evidence type="ECO:0000313" key="4">
    <source>
        <dbReference type="Proteomes" id="UP001597101"/>
    </source>
</evidence>
<evidence type="ECO:0000256" key="2">
    <source>
        <dbReference type="ARBA" id="ARBA00022525"/>
    </source>
</evidence>
<comment type="caution">
    <text evidence="3">The sequence shown here is derived from an EMBL/GenBank/DDBJ whole genome shotgun (WGS) entry which is preliminary data.</text>
</comment>
<evidence type="ECO:0000313" key="3">
    <source>
        <dbReference type="EMBL" id="MFD0916460.1"/>
    </source>
</evidence>
<protein>
    <submittedName>
        <fullName evidence="3">Ig-like domain-containing protein</fullName>
    </submittedName>
</protein>
<dbReference type="EMBL" id="JBHTJV010000006">
    <property type="protein sequence ID" value="MFD0916460.1"/>
    <property type="molecule type" value="Genomic_DNA"/>
</dbReference>
<dbReference type="SUPFAM" id="SSF51120">
    <property type="entry name" value="beta-Roll"/>
    <property type="match status" value="5"/>
</dbReference>
<accession>A0ABW3FHU1</accession>
<organism evidence="3 4">
    <name type="scientific">Pseudahrensia aquimaris</name>
    <dbReference type="NCBI Taxonomy" id="744461"/>
    <lineage>
        <taxon>Bacteria</taxon>
        <taxon>Pseudomonadati</taxon>
        <taxon>Pseudomonadota</taxon>
        <taxon>Alphaproteobacteria</taxon>
        <taxon>Hyphomicrobiales</taxon>
        <taxon>Ahrensiaceae</taxon>
        <taxon>Pseudahrensia</taxon>
    </lineage>
</organism>
<name>A0ABW3FHU1_9HYPH</name>
<dbReference type="InterPro" id="IPR011050">
    <property type="entry name" value="Pectin_lyase_fold/virulence"/>
</dbReference>
<keyword evidence="2" id="KW-0964">Secreted</keyword>
<dbReference type="Pfam" id="PF00353">
    <property type="entry name" value="HemolysinCabind"/>
    <property type="match status" value="14"/>
</dbReference>
<dbReference type="InterPro" id="IPR011049">
    <property type="entry name" value="Serralysin-like_metalloprot_C"/>
</dbReference>
<dbReference type="RefSeq" id="WP_377212323.1">
    <property type="nucleotide sequence ID" value="NZ_JBHTJV010000006.1"/>
</dbReference>
<dbReference type="SUPFAM" id="SSF51126">
    <property type="entry name" value="Pectin lyase-like"/>
    <property type="match status" value="5"/>
</dbReference>
<dbReference type="Pfam" id="PF17963">
    <property type="entry name" value="Big_9"/>
    <property type="match status" value="1"/>
</dbReference>
<gene>
    <name evidence="3" type="ORF">ACFQ14_08580</name>
</gene>
<proteinExistence type="predicted"/>
<sequence length="3731" mass="371763">MNPVNDAPVAGDDTLSAIEDDATNAVTGNVLANDSDVDDVSPSFFVTTFTANGSTVAAGGDITLSNGAVLSVAASGSVTLTQNGAFNALEQSATSEVAFAYTVTDTDGATDTAAAIITLSGVNDTPIANVDFATLDLATMTSGTVALDLLGNDTDPDVGDSVSLSTINGTDVTTATTGTPAVITLASGAMVSYDGTTVTYDAGSAHTGLSSGELFLDEIAYGIKDENGLTATSTAYVAVTGANDVPTLDLDTDSGEAAADANYIGAERHDLDIGGTEDEQAEAAASAAAGAAGTASSGVQINDGPTNIADLDGATDTVSELKASVKDVVTGDNGMGGLKGRIDLTAAGWSLATSLGLVITDGAAASVVAADGGAESLLLAAGTLGDITQAQANALLDEMRFVNTEATFAMDTEARIIDVVVRDTGGLTATATATVPVIANVTDTTGVGAFSGTRFDDTITGVSTAGTLSGLAGDDMIQGGSAAETIQGGDGVDTLKGGGDADMITGGKGDDLIDGEAGADTVIWSVGDGDDDVTDTGTDTGTDTLALYGDGSVQTFTLTTGNVEVETAESPATTESVDYSGIETVETLGAGDNDVFNVDNIDAGVAISVYGNVGTDELDTSTLFDDITVDLAAGTFGLSTAATDNQVTTVENVTTGDGTDDITGDGVANELTSGGGFDQIAGAGGADTIDGGDTNETYTAATGEGDVAEYTGTLTAAMITENVAGGWTVVAGATEGTDTLSGIEIVDHAGGRFLLVGSGGFDTIQDAVDEAVDGDVVIVGDGTYNENVSIPVGIELRAADDGTGTGYETVTIDSITIVDGALDASTDAVTIRGVAVTSTSAANASGITFVDNTDSSVSEGDLFVIDTNVTGFDAAGLSVGTTGVGAEPLTSIDVFVTNSTFTDNGSNDVGELGVTPPVAGSQANNGSNGINLFNFGGAATLKDVTVTHFDDNLDATGFNDQGLPPYGIQIAGFTGSNADVGTVAQPIGEILFDGVTVTGDYDKGLVVIQGYNAFDKLSFSGGDGNGLILGDDATTSGGAALQIAADVAGTFTPGATTSAIDLTGVTVVDGTYSGFGLGAPIFVDAAPGALIGDTVTGSDNDTNGLVEVINTGAGDDIINAGAGADFIIAGGGMDKIDGEGGNDTILTFVSDGADTISGGSNGGTVDTPGDTLIVSNVFPVGPTANTLSTQFGVIEDDGNGVDVTNTIFATEKDDVDGVENISFILGNGGDTVTLTGDLASESVNTVTVGADPQGGLGTNGGDTVNASAMTGTTTVSFTSGDGDDTFIVNDGAADNVFVAGDNGQTNGDTLDFSAYTTGVMVNLSGPQTATGFMTVSGVENIVATNQADMLTGDATDNILEGGGGFDVLEGGDGNDVLDGGDTSETYTVAATGEGDVAEYTGTLTAAMITENGAGGWTVAAGASEGTDTLSGIEIVDHAGGRFLLVGNGGFDTIQAAVDEAADGDVVIVAGDTYNENVSIPVSIELRAADDGTGSGYETVTIDSITIIDGALDASTDAVTIRGVAVTSATGSNNNGISFVDKTDGTGSDAPAEGTLSIIDTNVSDFAAAGLGVSTTGAAATRPLTEVNVVITASTFDNNGTNNANGSNDINLYNFGGDATFTDVDITNVGDRPSNTTESSFGGTNYPPYAIQIAGWTGGNANDTGSTVDKPIGAVTFDGVDITGDYSNGVVIIQGYTAFDRLSFTDAPTTQSGTTSGLNIIDSTSYGVGLQIDADVANVFAPDTMPVSSSVNLTGVTIFGVGSDLLGFGSGAEVLVNGVPSDTVKNTIVGTDNANGPLDEIINGGDAGDDISSGAGNDLISGGLGDDKIDGGADVDTALFSGSIDGYDFTFTAAAGSSPATITVEDTEPTMSLDDGMDTLSNVELIRFGNNNANPFDDTFAAIVDSDGEFGTFTQIDTAIAAAAPGDTIFVIGRTAAYDEALTIDKGITLVGVDLGNGEGAPRIEAGTSNAFEFATVGGDVSIDGFIIDGNGAGATLTNNRAFNLEPTDDIGTLSITNSTIRDFGDHAVFATDGALPSGRPVDTLVLKTVIMSNNGSTGANGGHVKLFGFDADATFKDVTINGSPLGSSDGTRPNNAIEINVSLAGPGSANPAPANSANIGTVTFDNVTVTGSFDKNPIALFNMTEIDGLVISGSASNPGLDLSGAESSWALFNIDGVEDATIDASAYDITFPSAGTAPIAAEIQGEKANQDATDQTITGTAANDSIHGKIGADTLIGMGGDDRLYASNKNSDVDLSNDTLEGGSGDDYLDGDGDIVAANNAVVEGDVAVYVGGTGTSDEITVANVSVVSNGTDPSNGSPFSGFVVDATGLALNQGTDTLNEIEMIETRDASDNLVSRILLVGNGGFDTIQSAIDEAAAGDTILVAPGTYAESLMVDESVTIVGIADVSGNKPLIEPTSGEAVNVTAVDVTIDRFRIEDGAALASNQNLIDVDATGFTLINSNVSVGLTAGGQVRTAVRIDADGGSVIDSMITQELGSAIPSGAVSSLGSGGVRFNGVVESATMTGTVVENGKVGISGDAAIADDATITFTGNTITTSSAYQAATQSNADMVFISLPAASTSDDIALDVSGNTFNTGGPGLLILDTAGANDYGNDFTDVNDTIVGRDGADTIAGGAGDDRLTGGEGNDTIDGGADDATIGGGNDVAVFAGKIADSSFDFSVPTEVSVMDMDGDPAAAGDEGTDTLTNIEELQFADGSVFFVGLGASSFTTIQEAIDAADAGDVIYVGEGVNGGVYNEDLTISEGISLIGIGNVSVNGTASASVAISIEGGTAADELLIQNISVVATAMAGNGIDVINAATYDSITLQDVDISGGRRGFNIEGATVDAVSILGSAGDRATISGFGAVPLFSGVGINVSNFDGALVIRDVDVENPANSGADANQGINIVGTGAGSTSESIVIENVTVTGSVQKGLLAIQDYEDVNTPALTNIILNGSTLNTGADFAPLYINGIGGDIDLSDIIVNGTSPGGDAVGFASTSNLIATGDTLRGTQQDDLIFDGPPGLGDDLIETFGGDDTVYLLGGTDTVNLGADDDTLITGPSTFGDVTLDGGTGSDAINLLNLDPVGAPSIDGTSFTITDTEDDSATSVDGANSTTDVEITTDISLSLGTLNATNVTMDNVEDINIQMGNGGDTVTVNDLSGTSVTGIDVDGGTGNDEVDADAVLVGTDPVDIEFDGEAGNDTFRGGAGNDTFNGGAGEDLAIILTDGGTDTLDGGAQTTADELNLLGFAGVDRVEATTAAVLSSDRGNTGTFSANATVTDFEVVEIELGAGDDIADLSLFQKGVIIRGDQDDDTITGSIFADDIIGGTGDDLIEGNVGNDDIDGGDGNDTINWDKGDGIDRVVGNSNTGGGKDVLNFNGDLTADVDETVTFGKPGALQMPNTGTNGGSITMGGEGVEFSTVEEINLDVAEGDDTVAFDTIIDAAATEITIDLGETDQGTITMTGGIPSITTGDTLTFSNLNQGMSDPAVGAVVSLNAGTFRGDAQTATHIILTDANDSSVENVVGSDYADDITGDNEVNLIDGGAGDDLMSGLSGSDVLLGGLGDDTIFGGVGDDHIIGGKGLDTLSGGSGEDLFYFLGTEGFVMDQTAINGTAYVDVHTDIINAFSVAGPAGTTDKLVIDDTGDFAGISLDAGALSSGSVVFADIDVALNNYNYGGFEPGQASFIVDSVTGVGENQSIWYDAGGDGLADFKFAEFGVGSNLAGFNEDDFIII</sequence>
<dbReference type="Gene3D" id="2.160.20.10">
    <property type="entry name" value="Single-stranded right-handed beta-helix, Pectin lyase-like"/>
    <property type="match status" value="3"/>
</dbReference>
<dbReference type="Gene3D" id="2.150.10.10">
    <property type="entry name" value="Serralysin-like metalloprotease, C-terminal"/>
    <property type="match status" value="5"/>
</dbReference>
<comment type="subcellular location">
    <subcellularLocation>
        <location evidence="1">Secreted</location>
    </subcellularLocation>
</comment>
<reference evidence="4" key="1">
    <citation type="journal article" date="2019" name="Int. J. Syst. Evol. Microbiol.">
        <title>The Global Catalogue of Microorganisms (GCM) 10K type strain sequencing project: providing services to taxonomists for standard genome sequencing and annotation.</title>
        <authorList>
            <consortium name="The Broad Institute Genomics Platform"/>
            <consortium name="The Broad Institute Genome Sequencing Center for Infectious Disease"/>
            <person name="Wu L."/>
            <person name="Ma J."/>
        </authorList>
    </citation>
    <scope>NUCLEOTIDE SEQUENCE [LARGE SCALE GENOMIC DNA]</scope>
    <source>
        <strain evidence="4">CCUG 60023</strain>
    </source>
</reference>
<dbReference type="Proteomes" id="UP001597101">
    <property type="component" value="Unassembled WGS sequence"/>
</dbReference>
<dbReference type="InterPro" id="IPR050557">
    <property type="entry name" value="RTX_toxin/Mannuronan_C5-epim"/>
</dbReference>
<dbReference type="InterPro" id="IPR012334">
    <property type="entry name" value="Pectin_lyas_fold"/>
</dbReference>
<dbReference type="InterPro" id="IPR006626">
    <property type="entry name" value="PbH1"/>
</dbReference>
<keyword evidence="4" id="KW-1185">Reference proteome</keyword>
<dbReference type="SMART" id="SM00710">
    <property type="entry name" value="PbH1"/>
    <property type="match status" value="19"/>
</dbReference>
<dbReference type="InterPro" id="IPR001343">
    <property type="entry name" value="Hemolysn_Ca-bd"/>
</dbReference>
<dbReference type="PANTHER" id="PTHR38340">
    <property type="entry name" value="S-LAYER PROTEIN"/>
    <property type="match status" value="1"/>
</dbReference>
<dbReference type="PANTHER" id="PTHR38340:SF1">
    <property type="entry name" value="S-LAYER PROTEIN"/>
    <property type="match status" value="1"/>
</dbReference>
<evidence type="ECO:0000256" key="1">
    <source>
        <dbReference type="ARBA" id="ARBA00004613"/>
    </source>
</evidence>
<dbReference type="PROSITE" id="PS00330">
    <property type="entry name" value="HEMOLYSIN_CALCIUM"/>
    <property type="match status" value="8"/>
</dbReference>